<dbReference type="CDD" id="cd22268">
    <property type="entry name" value="DPBB_RlpA-like"/>
    <property type="match status" value="1"/>
</dbReference>
<dbReference type="GO" id="GO:0008932">
    <property type="term" value="F:lytic endotransglycosylase activity"/>
    <property type="evidence" value="ECO:0007669"/>
    <property type="project" value="UniProtKB-UniRule"/>
</dbReference>
<name>A0A4R2N603_9BURK</name>
<evidence type="ECO:0000313" key="7">
    <source>
        <dbReference type="EMBL" id="TCP16314.1"/>
    </source>
</evidence>
<keyword evidence="1 3" id="KW-0456">Lyase</keyword>
<dbReference type="Proteomes" id="UP000295182">
    <property type="component" value="Unassembled WGS sequence"/>
</dbReference>
<dbReference type="InterPro" id="IPR034718">
    <property type="entry name" value="RlpA"/>
</dbReference>
<dbReference type="GO" id="GO:0000270">
    <property type="term" value="P:peptidoglycan metabolic process"/>
    <property type="evidence" value="ECO:0007669"/>
    <property type="project" value="UniProtKB-UniRule"/>
</dbReference>
<sequence precursor="true">MAAPVFLAKVLNMTLSIVAGRWRLGVRGAVLAAALALTTALAMADGAPSGAPPDVAATADATDADGAQTPSAESPQLGLRPPLAGALAVGAGVDTDADAESADTPAYQPLVSKITPPRQEYGLASWYGAQLHRKRTASGERFDMHALTAAHRTLPFGSLVCVRSLTTGREVVVRINDRGPHTPGRVIDLSRAAADALGMLDLGTKQVALFDSTDEGECPDS</sequence>
<keyword evidence="8" id="KW-1185">Reference proteome</keyword>
<dbReference type="InterPro" id="IPR036908">
    <property type="entry name" value="RlpA-like_sf"/>
</dbReference>
<dbReference type="EC" id="4.2.2.-" evidence="3"/>
<dbReference type="PANTHER" id="PTHR34183">
    <property type="entry name" value="ENDOLYTIC PEPTIDOGLYCAN TRANSGLYCOSYLASE RLPA"/>
    <property type="match status" value="1"/>
</dbReference>
<dbReference type="Pfam" id="PF03330">
    <property type="entry name" value="DPBB_1"/>
    <property type="match status" value="1"/>
</dbReference>
<dbReference type="InterPro" id="IPR012997">
    <property type="entry name" value="RplA"/>
</dbReference>
<evidence type="ECO:0000259" key="6">
    <source>
        <dbReference type="Pfam" id="PF03330"/>
    </source>
</evidence>
<dbReference type="HAMAP" id="MF_02071">
    <property type="entry name" value="RlpA"/>
    <property type="match status" value="1"/>
</dbReference>
<organism evidence="7 8">
    <name type="scientific">Simplicispira metamorpha</name>
    <dbReference type="NCBI Taxonomy" id="80881"/>
    <lineage>
        <taxon>Bacteria</taxon>
        <taxon>Pseudomonadati</taxon>
        <taxon>Pseudomonadota</taxon>
        <taxon>Betaproteobacteria</taxon>
        <taxon>Burkholderiales</taxon>
        <taxon>Comamonadaceae</taxon>
        <taxon>Simplicispira</taxon>
    </lineage>
</organism>
<evidence type="ECO:0000313" key="8">
    <source>
        <dbReference type="Proteomes" id="UP000295182"/>
    </source>
</evidence>
<keyword evidence="7" id="KW-0449">Lipoprotein</keyword>
<comment type="similarity">
    <text evidence="3 4">Belongs to the RlpA family.</text>
</comment>
<dbReference type="InterPro" id="IPR009009">
    <property type="entry name" value="RlpA-like_DPBB"/>
</dbReference>
<dbReference type="PANTHER" id="PTHR34183:SF1">
    <property type="entry name" value="ENDOLYTIC PEPTIDOGLYCAN TRANSGLYCOSYLASE RLPA"/>
    <property type="match status" value="1"/>
</dbReference>
<feature type="chain" id="PRO_5021057499" description="Endolytic peptidoglycan transglycosylase RlpA" evidence="3">
    <location>
        <begin position="45"/>
        <end position="221"/>
    </location>
</feature>
<feature type="compositionally biased region" description="Low complexity" evidence="5">
    <location>
        <begin position="52"/>
        <end position="67"/>
    </location>
</feature>
<dbReference type="NCBIfam" id="TIGR00413">
    <property type="entry name" value="rlpA"/>
    <property type="match status" value="1"/>
</dbReference>
<protein>
    <recommendedName>
        <fullName evidence="3">Endolytic peptidoglycan transglycosylase RlpA</fullName>
        <ecNumber evidence="3">4.2.2.-</ecNumber>
    </recommendedName>
</protein>
<keyword evidence="3" id="KW-0732">Signal</keyword>
<evidence type="ECO:0000256" key="1">
    <source>
        <dbReference type="ARBA" id="ARBA00023239"/>
    </source>
</evidence>
<dbReference type="Gene3D" id="2.40.40.10">
    <property type="entry name" value="RlpA-like domain"/>
    <property type="match status" value="1"/>
</dbReference>
<comment type="caution">
    <text evidence="7">The sequence shown here is derived from an EMBL/GenBank/DDBJ whole genome shotgun (WGS) entry which is preliminary data.</text>
</comment>
<dbReference type="RefSeq" id="WP_241524898.1">
    <property type="nucleotide sequence ID" value="NZ_QXNC01000008.1"/>
</dbReference>
<dbReference type="EMBL" id="SLXH01000019">
    <property type="protein sequence ID" value="TCP16314.1"/>
    <property type="molecule type" value="Genomic_DNA"/>
</dbReference>
<comment type="function">
    <text evidence="3">Lytic transglycosylase with a strong preference for naked glycan strands that lack stem peptides.</text>
</comment>
<proteinExistence type="inferred from homology"/>
<dbReference type="GO" id="GO:0071555">
    <property type="term" value="P:cell wall organization"/>
    <property type="evidence" value="ECO:0007669"/>
    <property type="project" value="UniProtKB-KW"/>
</dbReference>
<evidence type="ECO:0000256" key="5">
    <source>
        <dbReference type="SAM" id="MobiDB-lite"/>
    </source>
</evidence>
<keyword evidence="2 3" id="KW-0961">Cell wall biogenesis/degradation</keyword>
<feature type="region of interest" description="Disordered" evidence="5">
    <location>
        <begin position="47"/>
        <end position="79"/>
    </location>
</feature>
<accession>A0A4R2N603</accession>
<evidence type="ECO:0000256" key="3">
    <source>
        <dbReference type="HAMAP-Rule" id="MF_02071"/>
    </source>
</evidence>
<dbReference type="SUPFAM" id="SSF50685">
    <property type="entry name" value="Barwin-like endoglucanases"/>
    <property type="match status" value="1"/>
</dbReference>
<evidence type="ECO:0000256" key="4">
    <source>
        <dbReference type="RuleBase" id="RU003495"/>
    </source>
</evidence>
<feature type="signal peptide" evidence="3">
    <location>
        <begin position="1"/>
        <end position="44"/>
    </location>
</feature>
<reference evidence="7 8" key="1">
    <citation type="submission" date="2019-03" db="EMBL/GenBank/DDBJ databases">
        <title>Genomic Encyclopedia of Type Strains, Phase IV (KMG-IV): sequencing the most valuable type-strain genomes for metagenomic binning, comparative biology and taxonomic classification.</title>
        <authorList>
            <person name="Goeker M."/>
        </authorList>
    </citation>
    <scope>NUCLEOTIDE SEQUENCE [LARGE SCALE GENOMIC DNA]</scope>
    <source>
        <strain evidence="7 8">DSM 1837</strain>
    </source>
</reference>
<feature type="domain" description="RlpA-like protein double-psi beta-barrel" evidence="6">
    <location>
        <begin position="122"/>
        <end position="207"/>
    </location>
</feature>
<gene>
    <name evidence="3" type="primary">rlpA</name>
    <name evidence="7" type="ORF">EV674_11962</name>
</gene>
<dbReference type="AlphaFoldDB" id="A0A4R2N603"/>
<evidence type="ECO:0000256" key="2">
    <source>
        <dbReference type="ARBA" id="ARBA00023316"/>
    </source>
</evidence>